<dbReference type="RefSeq" id="WP_180136741.1">
    <property type="nucleotide sequence ID" value="NZ_CAADHO010000001.1"/>
</dbReference>
<dbReference type="CDD" id="cd05466">
    <property type="entry name" value="PBP2_LTTR_substrate"/>
    <property type="match status" value="1"/>
</dbReference>
<evidence type="ECO:0000256" key="4">
    <source>
        <dbReference type="ARBA" id="ARBA00023163"/>
    </source>
</evidence>
<dbReference type="PANTHER" id="PTHR30126">
    <property type="entry name" value="HTH-TYPE TRANSCRIPTIONAL REGULATOR"/>
    <property type="match status" value="1"/>
</dbReference>
<dbReference type="PROSITE" id="PS50931">
    <property type="entry name" value="HTH_LYSR"/>
    <property type="match status" value="1"/>
</dbReference>
<dbReference type="AlphaFoldDB" id="A0A4U8YH67"/>
<dbReference type="InterPro" id="IPR000847">
    <property type="entry name" value="LysR_HTH_N"/>
</dbReference>
<evidence type="ECO:0000256" key="1">
    <source>
        <dbReference type="ARBA" id="ARBA00009437"/>
    </source>
</evidence>
<keyword evidence="4" id="KW-0804">Transcription</keyword>
<keyword evidence="7" id="KW-1185">Reference proteome</keyword>
<accession>A0A4U8YH67</accession>
<dbReference type="InterPro" id="IPR036390">
    <property type="entry name" value="WH_DNA-bd_sf"/>
</dbReference>
<dbReference type="Pfam" id="PF00126">
    <property type="entry name" value="HTH_1"/>
    <property type="match status" value="1"/>
</dbReference>
<keyword evidence="2" id="KW-0805">Transcription regulation</keyword>
<dbReference type="PANTHER" id="PTHR30126:SF100">
    <property type="entry name" value="LYSR-FAMILY TRANSCRIPTIONAL REGULATOR"/>
    <property type="match status" value="1"/>
</dbReference>
<reference evidence="6 7" key="1">
    <citation type="submission" date="2019-03" db="EMBL/GenBank/DDBJ databases">
        <authorList>
            <person name="Nijsse B."/>
        </authorList>
    </citation>
    <scope>NUCLEOTIDE SEQUENCE [LARGE SCALE GENOMIC DNA]</scope>
    <source>
        <strain evidence="6">Desulfoluna butyratoxydans MSL71</strain>
    </source>
</reference>
<proteinExistence type="inferred from homology"/>
<dbReference type="Gene3D" id="1.10.10.10">
    <property type="entry name" value="Winged helix-like DNA-binding domain superfamily/Winged helix DNA-binding domain"/>
    <property type="match status" value="1"/>
</dbReference>
<protein>
    <submittedName>
        <fullName evidence="6">Transcription regulator hth lysr</fullName>
    </submittedName>
</protein>
<dbReference type="Gene3D" id="3.40.190.290">
    <property type="match status" value="1"/>
</dbReference>
<evidence type="ECO:0000256" key="2">
    <source>
        <dbReference type="ARBA" id="ARBA00023015"/>
    </source>
</evidence>
<evidence type="ECO:0000313" key="6">
    <source>
        <dbReference type="EMBL" id="VFQ42494.1"/>
    </source>
</evidence>
<dbReference type="EMBL" id="CAADHO010000001">
    <property type="protein sequence ID" value="VFQ42494.1"/>
    <property type="molecule type" value="Genomic_DNA"/>
</dbReference>
<comment type="similarity">
    <text evidence="1">Belongs to the LysR transcriptional regulatory family.</text>
</comment>
<evidence type="ECO:0000259" key="5">
    <source>
        <dbReference type="PROSITE" id="PS50931"/>
    </source>
</evidence>
<organism evidence="6 7">
    <name type="scientific">Desulfoluna butyratoxydans</name>
    <dbReference type="NCBI Taxonomy" id="231438"/>
    <lineage>
        <taxon>Bacteria</taxon>
        <taxon>Pseudomonadati</taxon>
        <taxon>Thermodesulfobacteriota</taxon>
        <taxon>Desulfobacteria</taxon>
        <taxon>Desulfobacterales</taxon>
        <taxon>Desulfolunaceae</taxon>
        <taxon>Desulfoluna</taxon>
    </lineage>
</organism>
<dbReference type="GO" id="GO:0003700">
    <property type="term" value="F:DNA-binding transcription factor activity"/>
    <property type="evidence" value="ECO:0007669"/>
    <property type="project" value="InterPro"/>
</dbReference>
<dbReference type="SUPFAM" id="SSF53850">
    <property type="entry name" value="Periplasmic binding protein-like II"/>
    <property type="match status" value="1"/>
</dbReference>
<dbReference type="SUPFAM" id="SSF46785">
    <property type="entry name" value="Winged helix' DNA-binding domain"/>
    <property type="match status" value="1"/>
</dbReference>
<dbReference type="Pfam" id="PF03466">
    <property type="entry name" value="LysR_substrate"/>
    <property type="match status" value="1"/>
</dbReference>
<dbReference type="Proteomes" id="UP000507962">
    <property type="component" value="Unassembled WGS sequence"/>
</dbReference>
<evidence type="ECO:0000256" key="3">
    <source>
        <dbReference type="ARBA" id="ARBA00023125"/>
    </source>
</evidence>
<gene>
    <name evidence="6" type="ORF">MSL71_1150</name>
</gene>
<dbReference type="InterPro" id="IPR036388">
    <property type="entry name" value="WH-like_DNA-bd_sf"/>
</dbReference>
<evidence type="ECO:0000313" key="7">
    <source>
        <dbReference type="Proteomes" id="UP000507962"/>
    </source>
</evidence>
<name>A0A4U8YH67_9BACT</name>
<dbReference type="GO" id="GO:0000976">
    <property type="term" value="F:transcription cis-regulatory region binding"/>
    <property type="evidence" value="ECO:0007669"/>
    <property type="project" value="TreeGrafter"/>
</dbReference>
<feature type="domain" description="HTH lysR-type" evidence="5">
    <location>
        <begin position="1"/>
        <end position="58"/>
    </location>
</feature>
<sequence>MDIRHFRTLKAIVEQGSFINAARALNYAQSSITSHVKAIEDYYDQPVFDRIGKRVVLNAFGAEVYRHALVLLVGYEDICNLKNDTDEPSGSIRIGVPESTMLYRLSPVLQRYKSQYPKVEIIMQNALCPVMRRFLKEGDLDLGLLLEQDVPEPELAKKLLLKEPMSIVLPRQYPADDLVSSERHVILYTEKGCNYRKVFQRLLEEKGIQTDNVIETASVEVIKKYVLCDIGVSFLPTIVIKDELARGELKHVPWESDDPVELKIAYHKDKWLTPAMKEFIRFVSAEAAQWQNA</sequence>
<keyword evidence="3" id="KW-0238">DNA-binding</keyword>
<dbReference type="InterPro" id="IPR005119">
    <property type="entry name" value="LysR_subst-bd"/>
</dbReference>